<evidence type="ECO:0000256" key="1">
    <source>
        <dbReference type="SAM" id="Phobius"/>
    </source>
</evidence>
<feature type="transmembrane region" description="Helical" evidence="1">
    <location>
        <begin position="6"/>
        <end position="27"/>
    </location>
</feature>
<dbReference type="RefSeq" id="WP_007184815.1">
    <property type="nucleotide sequence ID" value="NZ_AKGD01000001.1"/>
</dbReference>
<accession>I7ZIH5</accession>
<reference evidence="2 3" key="1">
    <citation type="journal article" date="2012" name="J. Bacteriol.">
        <title>Genome Sequence of n-Alkane-Degrading Hydrocarboniphaga effusa Strain AP103T (ATCC BAA-332T).</title>
        <authorList>
            <person name="Chang H.K."/>
            <person name="Zylstra G.J."/>
            <person name="Chae J.C."/>
        </authorList>
    </citation>
    <scope>NUCLEOTIDE SEQUENCE [LARGE SCALE GENOMIC DNA]</scope>
    <source>
        <strain evidence="2 3">AP103</strain>
    </source>
</reference>
<evidence type="ECO:0000313" key="2">
    <source>
        <dbReference type="EMBL" id="EIT71729.1"/>
    </source>
</evidence>
<protein>
    <submittedName>
        <fullName evidence="2">Uncharacterized protein</fullName>
    </submittedName>
</protein>
<dbReference type="STRING" id="1172194.WQQ_18660"/>
<organism evidence="2 3">
    <name type="scientific">Hydrocarboniphaga effusa AP103</name>
    <dbReference type="NCBI Taxonomy" id="1172194"/>
    <lineage>
        <taxon>Bacteria</taxon>
        <taxon>Pseudomonadati</taxon>
        <taxon>Pseudomonadota</taxon>
        <taxon>Gammaproteobacteria</taxon>
        <taxon>Nevskiales</taxon>
        <taxon>Nevskiaceae</taxon>
        <taxon>Hydrocarboniphaga</taxon>
    </lineage>
</organism>
<dbReference type="AlphaFoldDB" id="I7ZIH5"/>
<evidence type="ECO:0000313" key="3">
    <source>
        <dbReference type="Proteomes" id="UP000003704"/>
    </source>
</evidence>
<feature type="transmembrane region" description="Helical" evidence="1">
    <location>
        <begin position="268"/>
        <end position="289"/>
    </location>
</feature>
<comment type="caution">
    <text evidence="2">The sequence shown here is derived from an EMBL/GenBank/DDBJ whole genome shotgun (WGS) entry which is preliminary data.</text>
</comment>
<sequence>MILQLLNVLIGLTLVYVIFSSIASALFDAVEIIVKRRGKLLARGITEILRRLSDNVDADVERFYEHELINSLFDGNFGKNSRKLPSYIPPLRFARAVLMLAETTLAQDASATGPFVRLRAYAERLVGQRALAPGETLVAAMEAELVDHFNTSMDRVSGWFARYARGVLLVIGLVLAFAANVDTLQIVRSLSMDPLLAERIADSAATYVDRRTDSVDVADDGALDQQIAIINKNREIAESLGLPLGWLEGEFARNFGGGAKADDVIKKVIGLLLTGFALSFGATFWFDLLSKLVDLRASLKPKDEDLKVEKDSAKEAA</sequence>
<gene>
    <name evidence="2" type="ORF">WQQ_18660</name>
</gene>
<keyword evidence="3" id="KW-1185">Reference proteome</keyword>
<name>I7ZIH5_9GAMM</name>
<keyword evidence="1" id="KW-0472">Membrane</keyword>
<dbReference type="OrthoDB" id="6286374at2"/>
<feature type="transmembrane region" description="Helical" evidence="1">
    <location>
        <begin position="163"/>
        <end position="181"/>
    </location>
</feature>
<keyword evidence="1" id="KW-1133">Transmembrane helix</keyword>
<dbReference type="Proteomes" id="UP000003704">
    <property type="component" value="Unassembled WGS sequence"/>
</dbReference>
<proteinExistence type="predicted"/>
<dbReference type="EMBL" id="AKGD01000001">
    <property type="protein sequence ID" value="EIT71729.1"/>
    <property type="molecule type" value="Genomic_DNA"/>
</dbReference>
<keyword evidence="1" id="KW-0812">Transmembrane</keyword>